<dbReference type="PROSITE" id="PS00154">
    <property type="entry name" value="ATPASE_E1_E2"/>
    <property type="match status" value="1"/>
</dbReference>
<evidence type="ECO:0000256" key="8">
    <source>
        <dbReference type="ARBA" id="ARBA00022741"/>
    </source>
</evidence>
<keyword evidence="11" id="KW-1278">Translocase</keyword>
<feature type="transmembrane region" description="Helical" evidence="15">
    <location>
        <begin position="244"/>
        <end position="266"/>
    </location>
</feature>
<evidence type="ECO:0000256" key="1">
    <source>
        <dbReference type="ARBA" id="ARBA00004651"/>
    </source>
</evidence>
<dbReference type="SFLD" id="SFLDG00002">
    <property type="entry name" value="C1.7:_P-type_atpase_like"/>
    <property type="match status" value="1"/>
</dbReference>
<dbReference type="SUPFAM" id="SSF81660">
    <property type="entry name" value="Metal cation-transporting ATPase, ATP-binding domain N"/>
    <property type="match status" value="1"/>
</dbReference>
<dbReference type="Pfam" id="PF12156">
    <property type="entry name" value="ATPase-cat_bd"/>
    <property type="match status" value="1"/>
</dbReference>
<keyword evidence="6 15" id="KW-0812">Transmembrane</keyword>
<dbReference type="InterPro" id="IPR036163">
    <property type="entry name" value="HMA_dom_sf"/>
</dbReference>
<dbReference type="NCBIfam" id="TIGR01512">
    <property type="entry name" value="ATPase-IB2_Cd"/>
    <property type="match status" value="1"/>
</dbReference>
<reference evidence="19" key="1">
    <citation type="journal article" date="2019" name="Int. J. Syst. Evol. Microbiol.">
        <title>The Global Catalogue of Microorganisms (GCM) 10K type strain sequencing project: providing services to taxonomists for standard genome sequencing and annotation.</title>
        <authorList>
            <consortium name="The Broad Institute Genomics Platform"/>
            <consortium name="The Broad Institute Genome Sequencing Center for Infectious Disease"/>
            <person name="Wu L."/>
            <person name="Ma J."/>
        </authorList>
    </citation>
    <scope>NUCLEOTIDE SEQUENCE [LARGE SCALE GENOMIC DNA]</scope>
    <source>
        <strain evidence="19">KCTC 52438</strain>
    </source>
</reference>
<dbReference type="SUPFAM" id="SSF81653">
    <property type="entry name" value="Calcium ATPase, transduction domain A"/>
    <property type="match status" value="1"/>
</dbReference>
<dbReference type="InterPro" id="IPR017969">
    <property type="entry name" value="Heavy-metal-associated_CS"/>
</dbReference>
<dbReference type="CDD" id="cd02079">
    <property type="entry name" value="P-type_ATPase_HM"/>
    <property type="match status" value="1"/>
</dbReference>
<keyword evidence="10" id="KW-0460">Magnesium</keyword>
<evidence type="ECO:0000313" key="18">
    <source>
        <dbReference type="EMBL" id="MFC3151145.1"/>
    </source>
</evidence>
<dbReference type="SFLD" id="SFLDS00003">
    <property type="entry name" value="Haloacid_Dehalogenase"/>
    <property type="match status" value="1"/>
</dbReference>
<keyword evidence="3" id="KW-0813">Transport</keyword>
<keyword evidence="5" id="KW-0597">Phosphoprotein</keyword>
<dbReference type="SFLD" id="SFLDF00027">
    <property type="entry name" value="p-type_atpase"/>
    <property type="match status" value="1"/>
</dbReference>
<dbReference type="PANTHER" id="PTHR43520">
    <property type="entry name" value="ATP7, ISOFORM B"/>
    <property type="match status" value="1"/>
</dbReference>
<evidence type="ECO:0000256" key="15">
    <source>
        <dbReference type="RuleBase" id="RU362081"/>
    </source>
</evidence>
<accession>A0ABV7HG75</accession>
<sequence>MQSQSCYHCGESIPENLDITSDIDDQSRAFCCIGCQAVALTISGAGLENYYQFRTEKAEQASDLSDQQEKYALYDEPSVQQKFCSYEDNLASATLLIKGITCAACVWLIEKHLERISGIEDVRVNLSTHRATITWDTNTLKLSDLFFAIDAIGYHAEPWKANRAAQEQQKESHTALIRLGIAGIGMMQVMMMANALYFGHYTGIDSSYEAFIRWASLFLTTPVVIYSAFPFFNAAVRDLKTKHLTMDVPVSIAIALAYSASIWATFNGAGEVYFDSVCMFTFFLLLGRYFEMKVRHQNSQVTNDLIGLMPNSTLVYREGEYRVTPTEQIAVGDKVLVKAGHTIPSDAKVIEGTADIDESALTGEYLPVRKSMGDSVMGGTVCLDHPIEIEITTIGHQNTLNLVVELMNKAESSKPRIARIADTIASRFVAAVLITAVSVWGAWMFIDPEKAFWIALSVLVVTCPCALSLATPTAITAATSSLKRSGLVITSTHVLETLPTTTDVLFDKTGTLTEGKLSIAEVQIPADISEQEALSLASRLEATSEHPIARAFPTTSSSTSTNPAQHVEITPGGGLSGELDGTTYYIGHSEFIQNHTNLNEVLLPDEDNWVVLASNTQLIALFKVQDTLRSDAKETLDQLKRENLGVHMLTGDRSQSAKFMAEKLGIEDIHSGLTPQGKLDQLSKLHQEQKHTLMIGDGINDIPVLASAGISIAMNEATDLAKTKSDMILMNGQLSAINKAFKIANHCRKIIKQNLTWALVYNLVALPLAATGYIPPWAAAIGMSASSLVVVLNALRLRNI</sequence>
<keyword evidence="13" id="KW-0406">Ion transport</keyword>
<dbReference type="Gene3D" id="3.40.1110.10">
    <property type="entry name" value="Calcium-transporting ATPase, cytoplasmic domain N"/>
    <property type="match status" value="1"/>
</dbReference>
<feature type="transmembrane region" description="Helical" evidence="15">
    <location>
        <begin position="176"/>
        <end position="199"/>
    </location>
</feature>
<gene>
    <name evidence="18" type="ORF">ACFOEK_08900</name>
</gene>
<dbReference type="InterPro" id="IPR027256">
    <property type="entry name" value="P-typ_ATPase_IB"/>
</dbReference>
<dbReference type="Gene3D" id="3.40.50.1000">
    <property type="entry name" value="HAD superfamily/HAD-like"/>
    <property type="match status" value="1"/>
</dbReference>
<dbReference type="InterPro" id="IPR023214">
    <property type="entry name" value="HAD_sf"/>
</dbReference>
<dbReference type="Proteomes" id="UP001595476">
    <property type="component" value="Unassembled WGS sequence"/>
</dbReference>
<dbReference type="Pfam" id="PF00403">
    <property type="entry name" value="HMA"/>
    <property type="match status" value="1"/>
</dbReference>
<dbReference type="PROSITE" id="PS50846">
    <property type="entry name" value="HMA_2"/>
    <property type="match status" value="1"/>
</dbReference>
<keyword evidence="9 15" id="KW-0067">ATP-binding</keyword>
<dbReference type="InterPro" id="IPR018303">
    <property type="entry name" value="ATPase_P-typ_P_site"/>
</dbReference>
<dbReference type="SUPFAM" id="SSF81665">
    <property type="entry name" value="Calcium ATPase, transmembrane domain M"/>
    <property type="match status" value="1"/>
</dbReference>
<dbReference type="EMBL" id="JBHRSZ010000004">
    <property type="protein sequence ID" value="MFC3151145.1"/>
    <property type="molecule type" value="Genomic_DNA"/>
</dbReference>
<evidence type="ECO:0000256" key="2">
    <source>
        <dbReference type="ARBA" id="ARBA00006024"/>
    </source>
</evidence>
<name>A0ABV7HG75_9GAMM</name>
<feature type="transmembrane region" description="Helical" evidence="15">
    <location>
        <begin position="452"/>
        <end position="475"/>
    </location>
</feature>
<dbReference type="Gene3D" id="2.70.150.10">
    <property type="entry name" value="Calcium-transporting ATPase, cytoplasmic transduction domain A"/>
    <property type="match status" value="1"/>
</dbReference>
<dbReference type="Gene3D" id="3.30.70.100">
    <property type="match status" value="1"/>
</dbReference>
<feature type="transmembrane region" description="Helical" evidence="15">
    <location>
        <begin position="424"/>
        <end position="446"/>
    </location>
</feature>
<dbReference type="InterPro" id="IPR001757">
    <property type="entry name" value="P_typ_ATPase"/>
</dbReference>
<dbReference type="CDD" id="cd00371">
    <property type="entry name" value="HMA"/>
    <property type="match status" value="1"/>
</dbReference>
<keyword evidence="7 15" id="KW-0479">Metal-binding</keyword>
<dbReference type="RefSeq" id="WP_386719367.1">
    <property type="nucleotide sequence ID" value="NZ_JBHRSZ010000004.1"/>
</dbReference>
<evidence type="ECO:0000259" key="17">
    <source>
        <dbReference type="PROSITE" id="PS50846"/>
    </source>
</evidence>
<evidence type="ECO:0000256" key="4">
    <source>
        <dbReference type="ARBA" id="ARBA00022475"/>
    </source>
</evidence>
<comment type="caution">
    <text evidence="18">The sequence shown here is derived from an EMBL/GenBank/DDBJ whole genome shotgun (WGS) entry which is preliminary data.</text>
</comment>
<dbReference type="InterPro" id="IPR036412">
    <property type="entry name" value="HAD-like_sf"/>
</dbReference>
<dbReference type="Pfam" id="PF00702">
    <property type="entry name" value="Hydrolase"/>
    <property type="match status" value="1"/>
</dbReference>
<comment type="similarity">
    <text evidence="2 15">Belongs to the cation transport ATPase (P-type) (TC 3.A.3) family. Type IB subfamily.</text>
</comment>
<evidence type="ECO:0000256" key="7">
    <source>
        <dbReference type="ARBA" id="ARBA00022723"/>
    </source>
</evidence>
<dbReference type="InterPro" id="IPR023298">
    <property type="entry name" value="ATPase_P-typ_TM_dom_sf"/>
</dbReference>
<dbReference type="InterPro" id="IPR021993">
    <property type="entry name" value="ATPase-cat-bd"/>
</dbReference>
<dbReference type="InterPro" id="IPR044492">
    <property type="entry name" value="P_typ_ATPase_HD_dom"/>
</dbReference>
<keyword evidence="4 15" id="KW-1003">Cell membrane</keyword>
<evidence type="ECO:0000256" key="10">
    <source>
        <dbReference type="ARBA" id="ARBA00022842"/>
    </source>
</evidence>
<evidence type="ECO:0000256" key="3">
    <source>
        <dbReference type="ARBA" id="ARBA00022448"/>
    </source>
</evidence>
<protein>
    <submittedName>
        <fullName evidence="18">Heavy metal translocating P-type ATPase</fullName>
    </submittedName>
</protein>
<evidence type="ECO:0000256" key="12">
    <source>
        <dbReference type="ARBA" id="ARBA00022989"/>
    </source>
</evidence>
<organism evidence="18 19">
    <name type="scientific">Litoribrevibacter euphylliae</name>
    <dbReference type="NCBI Taxonomy" id="1834034"/>
    <lineage>
        <taxon>Bacteria</taxon>
        <taxon>Pseudomonadati</taxon>
        <taxon>Pseudomonadota</taxon>
        <taxon>Gammaproteobacteria</taxon>
        <taxon>Oceanospirillales</taxon>
        <taxon>Oceanospirillaceae</taxon>
        <taxon>Litoribrevibacter</taxon>
    </lineage>
</organism>
<feature type="transmembrane region" description="Helical" evidence="15">
    <location>
        <begin position="211"/>
        <end position="232"/>
    </location>
</feature>
<evidence type="ECO:0000256" key="6">
    <source>
        <dbReference type="ARBA" id="ARBA00022692"/>
    </source>
</evidence>
<proteinExistence type="inferred from homology"/>
<dbReference type="Pfam" id="PF00122">
    <property type="entry name" value="E1-E2_ATPase"/>
    <property type="match status" value="1"/>
</dbReference>
<keyword evidence="12 15" id="KW-1133">Transmembrane helix</keyword>
<keyword evidence="14 15" id="KW-0472">Membrane</keyword>
<dbReference type="NCBIfam" id="TIGR01525">
    <property type="entry name" value="ATPase-IB_hvy"/>
    <property type="match status" value="1"/>
</dbReference>
<feature type="domain" description="HMA" evidence="17">
    <location>
        <begin position="91"/>
        <end position="157"/>
    </location>
</feature>
<dbReference type="SUPFAM" id="SSF55008">
    <property type="entry name" value="HMA, heavy metal-associated domain"/>
    <property type="match status" value="1"/>
</dbReference>
<dbReference type="SUPFAM" id="SSF56784">
    <property type="entry name" value="HAD-like"/>
    <property type="match status" value="1"/>
</dbReference>
<dbReference type="PRINTS" id="PR00119">
    <property type="entry name" value="CATATPASE"/>
</dbReference>
<feature type="region of interest" description="Disordered" evidence="16">
    <location>
        <begin position="552"/>
        <end position="573"/>
    </location>
</feature>
<keyword evidence="8 15" id="KW-0547">Nucleotide-binding</keyword>
<evidence type="ECO:0000256" key="9">
    <source>
        <dbReference type="ARBA" id="ARBA00022840"/>
    </source>
</evidence>
<keyword evidence="19" id="KW-1185">Reference proteome</keyword>
<evidence type="ECO:0000256" key="14">
    <source>
        <dbReference type="ARBA" id="ARBA00023136"/>
    </source>
</evidence>
<dbReference type="PROSITE" id="PS01047">
    <property type="entry name" value="HMA_1"/>
    <property type="match status" value="1"/>
</dbReference>
<dbReference type="NCBIfam" id="TIGR01511">
    <property type="entry name" value="ATPase-IB1_Cu"/>
    <property type="match status" value="1"/>
</dbReference>
<dbReference type="PANTHER" id="PTHR43520:SF5">
    <property type="entry name" value="CATION-TRANSPORTING P-TYPE ATPASE-RELATED"/>
    <property type="match status" value="1"/>
</dbReference>
<dbReference type="InterPro" id="IPR008250">
    <property type="entry name" value="ATPase_P-typ_transduc_dom_A_sf"/>
</dbReference>
<dbReference type="InterPro" id="IPR006121">
    <property type="entry name" value="HMA_dom"/>
</dbReference>
<evidence type="ECO:0000313" key="19">
    <source>
        <dbReference type="Proteomes" id="UP001595476"/>
    </source>
</evidence>
<comment type="subcellular location">
    <subcellularLocation>
        <location evidence="1">Cell membrane</location>
        <topology evidence="1">Multi-pass membrane protein</topology>
    </subcellularLocation>
</comment>
<dbReference type="InterPro" id="IPR059000">
    <property type="entry name" value="ATPase_P-type_domA"/>
</dbReference>
<feature type="transmembrane region" description="Helical" evidence="15">
    <location>
        <begin position="755"/>
        <end position="771"/>
    </location>
</feature>
<dbReference type="NCBIfam" id="TIGR01494">
    <property type="entry name" value="ATPase_P-type"/>
    <property type="match status" value="1"/>
</dbReference>
<evidence type="ECO:0000256" key="11">
    <source>
        <dbReference type="ARBA" id="ARBA00022967"/>
    </source>
</evidence>
<feature type="transmembrane region" description="Helical" evidence="15">
    <location>
        <begin position="777"/>
        <end position="795"/>
    </location>
</feature>
<evidence type="ECO:0000256" key="5">
    <source>
        <dbReference type="ARBA" id="ARBA00022553"/>
    </source>
</evidence>
<evidence type="ECO:0000256" key="13">
    <source>
        <dbReference type="ARBA" id="ARBA00023065"/>
    </source>
</evidence>
<dbReference type="PROSITE" id="PS01229">
    <property type="entry name" value="COF_2"/>
    <property type="match status" value="1"/>
</dbReference>
<evidence type="ECO:0000256" key="16">
    <source>
        <dbReference type="SAM" id="MobiDB-lite"/>
    </source>
</evidence>
<dbReference type="InterPro" id="IPR023299">
    <property type="entry name" value="ATPase_P-typ_cyto_dom_N"/>
</dbReference>
<feature type="transmembrane region" description="Helical" evidence="15">
    <location>
        <begin position="272"/>
        <end position="290"/>
    </location>
</feature>